<keyword evidence="3" id="KW-1185">Reference proteome</keyword>
<evidence type="ECO:0000313" key="3">
    <source>
        <dbReference type="Proteomes" id="UP000284395"/>
    </source>
</evidence>
<evidence type="ECO:0000256" key="1">
    <source>
        <dbReference type="SAM" id="Phobius"/>
    </source>
</evidence>
<protein>
    <recommendedName>
        <fullName evidence="4">DUF4345 domain-containing protein</fullName>
    </recommendedName>
</protein>
<dbReference type="RefSeq" id="WP_120324058.1">
    <property type="nucleotide sequence ID" value="NZ_RAPF01000003.1"/>
</dbReference>
<keyword evidence="1" id="KW-0472">Membrane</keyword>
<comment type="caution">
    <text evidence="2">The sequence shown here is derived from an EMBL/GenBank/DDBJ whole genome shotgun (WGS) entry which is preliminary data.</text>
</comment>
<dbReference type="OrthoDB" id="5875348at2"/>
<feature type="transmembrane region" description="Helical" evidence="1">
    <location>
        <begin position="46"/>
        <end position="68"/>
    </location>
</feature>
<organism evidence="2 3">
    <name type="scientific">Altericroceibacterium spongiae</name>
    <dbReference type="NCBI Taxonomy" id="2320269"/>
    <lineage>
        <taxon>Bacteria</taxon>
        <taxon>Pseudomonadati</taxon>
        <taxon>Pseudomonadota</taxon>
        <taxon>Alphaproteobacteria</taxon>
        <taxon>Sphingomonadales</taxon>
        <taxon>Erythrobacteraceae</taxon>
        <taxon>Altericroceibacterium</taxon>
    </lineage>
</organism>
<feature type="transmembrane region" description="Helical" evidence="1">
    <location>
        <begin position="101"/>
        <end position="123"/>
    </location>
</feature>
<dbReference type="EMBL" id="RAPF01000003">
    <property type="protein sequence ID" value="RKF21649.1"/>
    <property type="molecule type" value="Genomic_DNA"/>
</dbReference>
<proteinExistence type="predicted"/>
<dbReference type="Proteomes" id="UP000284395">
    <property type="component" value="Unassembled WGS sequence"/>
</dbReference>
<dbReference type="AlphaFoldDB" id="A0A420ELT1"/>
<evidence type="ECO:0000313" key="2">
    <source>
        <dbReference type="EMBL" id="RKF21649.1"/>
    </source>
</evidence>
<accession>A0A420ELT1</accession>
<feature type="transmembrane region" description="Helical" evidence="1">
    <location>
        <begin position="5"/>
        <end position="26"/>
    </location>
</feature>
<gene>
    <name evidence="2" type="ORF">D6851_06310</name>
</gene>
<keyword evidence="1" id="KW-0812">Transmembrane</keyword>
<keyword evidence="1" id="KW-1133">Transmembrane helix</keyword>
<evidence type="ECO:0008006" key="4">
    <source>
        <dbReference type="Google" id="ProtNLM"/>
    </source>
</evidence>
<reference evidence="2 3" key="1">
    <citation type="submission" date="2018-09" db="EMBL/GenBank/DDBJ databases">
        <title>Altererythrobacter spongiae sp. nov., isolated from a marine sponge.</title>
        <authorList>
            <person name="Zhuang L."/>
            <person name="Luo L."/>
        </authorList>
    </citation>
    <scope>NUCLEOTIDE SEQUENCE [LARGE SCALE GENOMIC DNA]</scope>
    <source>
        <strain evidence="2 3">HN-Y73</strain>
    </source>
</reference>
<sequence length="129" mass="13671">MTRFLLTAIILIAGIFFIIAGIGFLVDPTSSATSLGLQWRGPAGLAALRAETAAYYLVAGLCMIWGAWKRNGEILLAPAAMCAIAFIGRSLGALVDGTYDALPYYLVADLFFAIITFVGSKLLPHETVG</sequence>
<feature type="transmembrane region" description="Helical" evidence="1">
    <location>
        <begin position="75"/>
        <end position="95"/>
    </location>
</feature>
<name>A0A420ELT1_9SPHN</name>